<name>A0A3L8DSB6_OOCBI</name>
<evidence type="ECO:0000313" key="2">
    <source>
        <dbReference type="EMBL" id="RLU23202.1"/>
    </source>
</evidence>
<sequence>MEARIMASMGTMVSRIVAEAVAPLAGPKETGVDTAKKRRKRKRKKGGGGAGGVPPALSPPPAEQRPGSAVAGPASRVPASEVEQPWSKVVGRRAARSTAQPPAPAGKGKPAPCRVASGGGKPATGKPYPPGGRPGAKRPNPPKSPKTAAVVITAADGDYKGAVEKPQKGVDIDALGIAAPRVRTALTGSPHLRDSGAGVRHQGGRADLPLGEGF</sequence>
<reference evidence="2" key="1">
    <citation type="journal article" date="2018" name="Genome Res.">
        <title>The genomic architecture and molecular evolution of ant odorant receptors.</title>
        <authorList>
            <person name="McKenzie S.K."/>
            <person name="Kronauer D.J.C."/>
        </authorList>
    </citation>
    <scope>NUCLEOTIDE SEQUENCE [LARGE SCALE GENOMIC DNA]</scope>
    <source>
        <strain evidence="2">Clonal line C1</strain>
    </source>
</reference>
<evidence type="ECO:0000256" key="1">
    <source>
        <dbReference type="SAM" id="MobiDB-lite"/>
    </source>
</evidence>
<feature type="region of interest" description="Disordered" evidence="1">
    <location>
        <begin position="20"/>
        <end position="147"/>
    </location>
</feature>
<accession>A0A3L8DSB6</accession>
<protein>
    <submittedName>
        <fullName evidence="2">Uncharacterized protein</fullName>
    </submittedName>
</protein>
<comment type="caution">
    <text evidence="2">The sequence shown here is derived from an EMBL/GenBank/DDBJ whole genome shotgun (WGS) entry which is preliminary data.</text>
</comment>
<dbReference type="EMBL" id="QOIP01000004">
    <property type="protein sequence ID" value="RLU23202.1"/>
    <property type="molecule type" value="Genomic_DNA"/>
</dbReference>
<dbReference type="Proteomes" id="UP000279307">
    <property type="component" value="Chromosome 4"/>
</dbReference>
<organism evidence="2">
    <name type="scientific">Ooceraea biroi</name>
    <name type="common">Clonal raider ant</name>
    <name type="synonym">Cerapachys biroi</name>
    <dbReference type="NCBI Taxonomy" id="2015173"/>
    <lineage>
        <taxon>Eukaryota</taxon>
        <taxon>Metazoa</taxon>
        <taxon>Ecdysozoa</taxon>
        <taxon>Arthropoda</taxon>
        <taxon>Hexapoda</taxon>
        <taxon>Insecta</taxon>
        <taxon>Pterygota</taxon>
        <taxon>Neoptera</taxon>
        <taxon>Endopterygota</taxon>
        <taxon>Hymenoptera</taxon>
        <taxon>Apocrita</taxon>
        <taxon>Aculeata</taxon>
        <taxon>Formicoidea</taxon>
        <taxon>Formicidae</taxon>
        <taxon>Dorylinae</taxon>
        <taxon>Ooceraea</taxon>
    </lineage>
</organism>
<reference evidence="2" key="2">
    <citation type="submission" date="2018-07" db="EMBL/GenBank/DDBJ databases">
        <authorList>
            <person name="Mckenzie S.K."/>
            <person name="Kronauer D.J.C."/>
        </authorList>
    </citation>
    <scope>NUCLEOTIDE SEQUENCE</scope>
    <source>
        <strain evidence="2">Clonal line C1</strain>
    </source>
</reference>
<feature type="compositionally biased region" description="Basic residues" evidence="1">
    <location>
        <begin position="36"/>
        <end position="46"/>
    </location>
</feature>
<feature type="region of interest" description="Disordered" evidence="1">
    <location>
        <begin position="187"/>
        <end position="214"/>
    </location>
</feature>
<gene>
    <name evidence="2" type="ORF">DMN91_003405</name>
</gene>
<proteinExistence type="predicted"/>
<dbReference type="AlphaFoldDB" id="A0A3L8DSB6"/>